<evidence type="ECO:0000313" key="2">
    <source>
        <dbReference type="EMBL" id="STZ69880.1"/>
    </source>
</evidence>
<dbReference type="AlphaFoldDB" id="A0A378U5Y4"/>
<gene>
    <name evidence="2" type="ORF">NCTC11179_03402</name>
</gene>
<dbReference type="Gene3D" id="2.40.160.60">
    <property type="entry name" value="Outer membrane protein transport protein (OMPP1/FadL/TodX)"/>
    <property type="match status" value="1"/>
</dbReference>
<protein>
    <recommendedName>
        <fullName evidence="4">Outer membrane protein transport protein (OMPP1/FadL/TodX)</fullName>
    </recommendedName>
</protein>
<accession>A0A378U5Y4</accession>
<evidence type="ECO:0000313" key="3">
    <source>
        <dbReference type="Proteomes" id="UP000255024"/>
    </source>
</evidence>
<organism evidence="2 3">
    <name type="scientific">Myroides odoratus</name>
    <name type="common">Flavobacterium odoratum</name>
    <dbReference type="NCBI Taxonomy" id="256"/>
    <lineage>
        <taxon>Bacteria</taxon>
        <taxon>Pseudomonadati</taxon>
        <taxon>Bacteroidota</taxon>
        <taxon>Flavobacteriia</taxon>
        <taxon>Flavobacteriales</taxon>
        <taxon>Flavobacteriaceae</taxon>
        <taxon>Myroides</taxon>
    </lineage>
</organism>
<feature type="signal peptide" evidence="1">
    <location>
        <begin position="1"/>
        <end position="19"/>
    </location>
</feature>
<keyword evidence="1" id="KW-0732">Signal</keyword>
<dbReference type="EMBL" id="UGQL01000002">
    <property type="protein sequence ID" value="STZ69880.1"/>
    <property type="molecule type" value="Genomic_DNA"/>
</dbReference>
<evidence type="ECO:0008006" key="4">
    <source>
        <dbReference type="Google" id="ProtNLM"/>
    </source>
</evidence>
<proteinExistence type="predicted"/>
<name>A0A378U5Y4_MYROD</name>
<feature type="chain" id="PRO_5016814162" description="Outer membrane protein transport protein (OMPP1/FadL/TodX)" evidence="1">
    <location>
        <begin position="20"/>
        <end position="421"/>
    </location>
</feature>
<reference evidence="2 3" key="1">
    <citation type="submission" date="2018-06" db="EMBL/GenBank/DDBJ databases">
        <authorList>
            <consortium name="Pathogen Informatics"/>
            <person name="Doyle S."/>
        </authorList>
    </citation>
    <scope>NUCLEOTIDE SEQUENCE [LARGE SCALE GENOMIC DNA]</scope>
    <source>
        <strain evidence="2 3">NCTC11179</strain>
    </source>
</reference>
<dbReference type="RefSeq" id="WP_115092497.1">
    <property type="nucleotide sequence ID" value="NZ_CP068107.1"/>
</dbReference>
<keyword evidence="3" id="KW-1185">Reference proteome</keyword>
<dbReference type="Proteomes" id="UP000255024">
    <property type="component" value="Unassembled WGS sequence"/>
</dbReference>
<evidence type="ECO:0000256" key="1">
    <source>
        <dbReference type="SAM" id="SignalP"/>
    </source>
</evidence>
<sequence>MIKRIILSFSLILSAQAFAQQGTASPYSYYGIGDLGYNGTNEYKAMGGTSVYSDSLHLNLLNPAAISKLQATTFTVGSTSKFYNFKSDNSNDNIKRQTIDYFVVGLPISKKSGVIFGLQPYSSVGYKIEREQMNELNQKEFNQLEGTGGINRVFLGTGYEINKNFQVGIQASYFFGNTDNTNTIALLDAGDGFGLLTSTNEKRRIDYKGYEIRAALQYEGKYKGYDWKANLTYSPETKLTADNVTNLRIINVNGGIVDSKEIFNGSTKLTKPQELAIGAGIGKDLKWFVSGQFTYIENSKLASSWSTAQYAGYEDTKRYAVGGFYIPKYNSFTSYFDRVVYRAGFRYENTGLVLKNESINDYAFSLGAGFPLFGRSLSNVNIGLEYGNKGTKNSGLVKENYFNLSIGLSLNDFWFLKRKFD</sequence>
<dbReference type="SUPFAM" id="SSF56935">
    <property type="entry name" value="Porins"/>
    <property type="match status" value="1"/>
</dbReference>